<evidence type="ECO:0000256" key="2">
    <source>
        <dbReference type="ARBA" id="ARBA00022475"/>
    </source>
</evidence>
<evidence type="ECO:0000256" key="4">
    <source>
        <dbReference type="ARBA" id="ARBA00022989"/>
    </source>
</evidence>
<comment type="caution">
    <text evidence="8">The sequence shown here is derived from an EMBL/GenBank/DDBJ whole genome shotgun (WGS) entry which is preliminary data.</text>
</comment>
<feature type="transmembrane region" description="Helical" evidence="6">
    <location>
        <begin position="9"/>
        <end position="27"/>
    </location>
</feature>
<dbReference type="RefSeq" id="WP_006464760.1">
    <property type="nucleotide sequence ID" value="NZ_AEEC02000027.1"/>
</dbReference>
<dbReference type="InterPro" id="IPR037185">
    <property type="entry name" value="EmrE-like"/>
</dbReference>
<dbReference type="PANTHER" id="PTHR32322">
    <property type="entry name" value="INNER MEMBRANE TRANSPORTER"/>
    <property type="match status" value="1"/>
</dbReference>
<evidence type="ECO:0000259" key="7">
    <source>
        <dbReference type="Pfam" id="PF00892"/>
    </source>
</evidence>
<gene>
    <name evidence="8" type="ORF">HFRIS_017547</name>
</gene>
<feature type="transmembrane region" description="Helical" evidence="6">
    <location>
        <begin position="70"/>
        <end position="88"/>
    </location>
</feature>
<dbReference type="AlphaFoldDB" id="A0AAI9N2K4"/>
<keyword evidence="4 6" id="KW-1133">Transmembrane helix</keyword>
<dbReference type="SUPFAM" id="SSF103481">
    <property type="entry name" value="Multidrug resistance efflux transporter EmrE"/>
    <property type="match status" value="2"/>
</dbReference>
<feature type="transmembrane region" description="Helical" evidence="6">
    <location>
        <begin position="229"/>
        <end position="250"/>
    </location>
</feature>
<reference evidence="8 9" key="1">
    <citation type="journal article" date="2013" name="Front. Microbiol.">
        <title>The genome of the endophytic bacterium H. frisingense GSF30(T) identifies diverse strategies in the Herbaspirillum genus to interact with plants.</title>
        <authorList>
            <person name="Straub D."/>
            <person name="Rothballer M."/>
            <person name="Hartmann A."/>
            <person name="Ludewig U."/>
        </authorList>
    </citation>
    <scope>NUCLEOTIDE SEQUENCE [LARGE SCALE GENOMIC DNA]</scope>
    <source>
        <strain evidence="8 9">GSF30</strain>
    </source>
</reference>
<keyword evidence="3 6" id="KW-0812">Transmembrane</keyword>
<feature type="transmembrane region" description="Helical" evidence="6">
    <location>
        <begin position="39"/>
        <end position="58"/>
    </location>
</feature>
<feature type="domain" description="EamA" evidence="7">
    <location>
        <begin position="163"/>
        <end position="304"/>
    </location>
</feature>
<dbReference type="PANTHER" id="PTHR32322:SF18">
    <property type="entry name" value="S-ADENOSYLMETHIONINE_S-ADENOSYLHOMOCYSTEINE TRANSPORTER"/>
    <property type="match status" value="1"/>
</dbReference>
<evidence type="ECO:0000256" key="1">
    <source>
        <dbReference type="ARBA" id="ARBA00004651"/>
    </source>
</evidence>
<dbReference type="InterPro" id="IPR050638">
    <property type="entry name" value="AA-Vitamin_Transporters"/>
</dbReference>
<dbReference type="Proteomes" id="UP000006772">
    <property type="component" value="Unassembled WGS sequence"/>
</dbReference>
<feature type="transmembrane region" description="Helical" evidence="6">
    <location>
        <begin position="291"/>
        <end position="310"/>
    </location>
</feature>
<name>A0AAI9N2K4_9BURK</name>
<proteinExistence type="predicted"/>
<feature type="transmembrane region" description="Helical" evidence="6">
    <location>
        <begin position="257"/>
        <end position="279"/>
    </location>
</feature>
<evidence type="ECO:0000313" key="9">
    <source>
        <dbReference type="Proteomes" id="UP000006772"/>
    </source>
</evidence>
<evidence type="ECO:0000256" key="5">
    <source>
        <dbReference type="ARBA" id="ARBA00023136"/>
    </source>
</evidence>
<protein>
    <submittedName>
        <fullName evidence="8">Drug/metabolite transporter (DMT) superfamily permease</fullName>
    </submittedName>
</protein>
<sequence>MRSNTILQGIFYGALAGAAWGLVFLAPELTRAFSPWQLTAGRYLAYGLFAAVLIAPRLRKLLPHLGRAEWRALVWLSLLGNVVYYVFLASAVQLGGMAMTSLVIGFLPVAVTIIGSRGHGALPLRKLAPSLALGLAGIACVAWQSLGSGAVGASTGGFGDGVIGFFCALAALVSWTTYAVGNSRWLGRLQAISAHDWNLLIGVVTGLLSLFVAIPAFTIMLQPHPQSEWWHFIGVSAGVAIFASLFGNACWNKASRLLPLTMIGQMILFETLFALLYGFLWEQRWPTLLEIAAMVLVTASVLLCVSAHRVDEGGGH</sequence>
<comment type="subcellular location">
    <subcellularLocation>
        <location evidence="1">Cell membrane</location>
        <topology evidence="1">Multi-pass membrane protein</topology>
    </subcellularLocation>
</comment>
<dbReference type="Pfam" id="PF00892">
    <property type="entry name" value="EamA"/>
    <property type="match status" value="2"/>
</dbReference>
<feature type="domain" description="EamA" evidence="7">
    <location>
        <begin position="8"/>
        <end position="141"/>
    </location>
</feature>
<keyword evidence="2" id="KW-1003">Cell membrane</keyword>
<accession>A0AAI9N2K4</accession>
<feature type="transmembrane region" description="Helical" evidence="6">
    <location>
        <begin position="158"/>
        <end position="178"/>
    </location>
</feature>
<feature type="transmembrane region" description="Helical" evidence="6">
    <location>
        <begin position="199"/>
        <end position="217"/>
    </location>
</feature>
<evidence type="ECO:0000313" key="8">
    <source>
        <dbReference type="EMBL" id="EOA03473.1"/>
    </source>
</evidence>
<dbReference type="InterPro" id="IPR000620">
    <property type="entry name" value="EamA_dom"/>
</dbReference>
<dbReference type="EMBL" id="AEEC02000027">
    <property type="protein sequence ID" value="EOA03473.1"/>
    <property type="molecule type" value="Genomic_DNA"/>
</dbReference>
<feature type="transmembrane region" description="Helical" evidence="6">
    <location>
        <begin position="94"/>
        <end position="115"/>
    </location>
</feature>
<keyword evidence="5 6" id="KW-0472">Membrane</keyword>
<feature type="transmembrane region" description="Helical" evidence="6">
    <location>
        <begin position="127"/>
        <end position="146"/>
    </location>
</feature>
<evidence type="ECO:0000256" key="3">
    <source>
        <dbReference type="ARBA" id="ARBA00022692"/>
    </source>
</evidence>
<evidence type="ECO:0000256" key="6">
    <source>
        <dbReference type="SAM" id="Phobius"/>
    </source>
</evidence>
<organism evidence="8 9">
    <name type="scientific">Herbaspirillum frisingense GSF30</name>
    <dbReference type="NCBI Taxonomy" id="864073"/>
    <lineage>
        <taxon>Bacteria</taxon>
        <taxon>Pseudomonadati</taxon>
        <taxon>Pseudomonadota</taxon>
        <taxon>Betaproteobacteria</taxon>
        <taxon>Burkholderiales</taxon>
        <taxon>Oxalobacteraceae</taxon>
        <taxon>Herbaspirillum</taxon>
    </lineage>
</organism>
<dbReference type="GO" id="GO:0005886">
    <property type="term" value="C:plasma membrane"/>
    <property type="evidence" value="ECO:0007669"/>
    <property type="project" value="UniProtKB-SubCell"/>
</dbReference>